<comment type="caution">
    <text evidence="2">The sequence shown here is derived from an EMBL/GenBank/DDBJ whole genome shotgun (WGS) entry which is preliminary data.</text>
</comment>
<reference evidence="2 3" key="1">
    <citation type="submission" date="2015-01" db="EMBL/GenBank/DDBJ databases">
        <title>Genome Assembly of Bacillus badius MTCC 1458.</title>
        <authorList>
            <person name="Verma A."/>
            <person name="Khatri I."/>
            <person name="Mual P."/>
            <person name="Subramanian S."/>
            <person name="Krishnamurthi S."/>
        </authorList>
    </citation>
    <scope>NUCLEOTIDE SEQUENCE [LARGE SCALE GENOMIC DNA]</scope>
    <source>
        <strain evidence="2 3">MTCC 1458</strain>
    </source>
</reference>
<evidence type="ECO:0000313" key="2">
    <source>
        <dbReference type="EMBL" id="KIL77957.1"/>
    </source>
</evidence>
<dbReference type="InterPro" id="IPR043502">
    <property type="entry name" value="DNA/RNA_pol_sf"/>
</dbReference>
<protein>
    <submittedName>
        <fullName evidence="2">Retron-type RNA-directed DNA polymerase</fullName>
    </submittedName>
</protein>
<dbReference type="Pfam" id="PF00078">
    <property type="entry name" value="RVT_1"/>
    <property type="match status" value="1"/>
</dbReference>
<dbReference type="CDD" id="cd01651">
    <property type="entry name" value="RT_G2_intron"/>
    <property type="match status" value="1"/>
</dbReference>
<organism evidence="2 3">
    <name type="scientific">Bacillus badius</name>
    <dbReference type="NCBI Taxonomy" id="1455"/>
    <lineage>
        <taxon>Bacteria</taxon>
        <taxon>Bacillati</taxon>
        <taxon>Bacillota</taxon>
        <taxon>Bacilli</taxon>
        <taxon>Bacillales</taxon>
        <taxon>Bacillaceae</taxon>
        <taxon>Pseudobacillus</taxon>
    </lineage>
</organism>
<dbReference type="PANTHER" id="PTHR34047">
    <property type="entry name" value="NUCLEAR INTRON MATURASE 1, MITOCHONDRIAL-RELATED"/>
    <property type="match status" value="1"/>
</dbReference>
<dbReference type="SUPFAM" id="SSF56672">
    <property type="entry name" value="DNA/RNA polymerases"/>
    <property type="match status" value="1"/>
</dbReference>
<feature type="domain" description="Reverse transcriptase" evidence="1">
    <location>
        <begin position="67"/>
        <end position="369"/>
    </location>
</feature>
<dbReference type="PROSITE" id="PS50878">
    <property type="entry name" value="RT_POL"/>
    <property type="match status" value="1"/>
</dbReference>
<dbReference type="InterPro" id="IPR024937">
    <property type="entry name" value="Domain_X"/>
</dbReference>
<keyword evidence="2" id="KW-0808">Transferase</keyword>
<dbReference type="PANTHER" id="PTHR34047:SF8">
    <property type="entry name" value="PROTEIN YKFC"/>
    <property type="match status" value="1"/>
</dbReference>
<dbReference type="RefSeq" id="WP_231557196.1">
    <property type="nucleotide sequence ID" value="NZ_JARTHD010000017.1"/>
</dbReference>
<dbReference type="InterPro" id="IPR000477">
    <property type="entry name" value="RT_dom"/>
</dbReference>
<proteinExistence type="predicted"/>
<dbReference type="Pfam" id="PF01348">
    <property type="entry name" value="Intron_maturas2"/>
    <property type="match status" value="1"/>
</dbReference>
<dbReference type="Proteomes" id="UP000031982">
    <property type="component" value="Unassembled WGS sequence"/>
</dbReference>
<accession>A0ABR5AT81</accession>
<dbReference type="EMBL" id="JXLP01000011">
    <property type="protein sequence ID" value="KIL77957.1"/>
    <property type="molecule type" value="Genomic_DNA"/>
</dbReference>
<sequence length="580" mass="66869">MATNPFRQLDVIRNASQKGNTITDCYRLMYNKKLWITAYAKLYPNPENLTKTTANETIDGFSLQRIDDIIERLKAGTFRFASVRAVYPPKSNGKKRPLRTSNVNDKLVQEVMRMVLENVYEPIFSTNSHGFREGRSCHTALSQIRNTWKGLTWCIKGNTKGFFDHIDHTVLLKLISKKINDRRFLLLIHNALTSGVMEGWTYYKTCSGTPQGGIISPILANIYLHEFDLFMEKQMKEFDKGKVRASHEEDLKIRSAISTLSQKIKRLDGRNRNSHWQGREELVLTIQELKAKQVKVHSADPIDKNYQRMKYVRYADDFVIGMAGSKQSAVKMKETSRYFLEKELRLELSGQKIIVTHLENSIPFLGYEFYLWSERRVKRDSYKNQKHLLKKRTLSGAIKLEIPEKKIRVFASKNGYGNVDNFKIMHRAKLLNNSELEILHTYNTELRGIANYYKLADNYHYLGKLFYLAESSFIKTIANKRKSTSRKVANSMRTHKQGGVCLVRRDQHGNEKPHPFLKLKDLPKHKGAVKADSPDIDILVNAMKYSGGMECEQRLLANQCEVCGTTEGQMEAHPVGKLKT</sequence>
<evidence type="ECO:0000313" key="3">
    <source>
        <dbReference type="Proteomes" id="UP000031982"/>
    </source>
</evidence>
<keyword evidence="3" id="KW-1185">Reference proteome</keyword>
<evidence type="ECO:0000259" key="1">
    <source>
        <dbReference type="PROSITE" id="PS50878"/>
    </source>
</evidence>
<name>A0ABR5AT81_BACBA</name>
<gene>
    <name evidence="2" type="ORF">SD77_0936</name>
</gene>
<keyword evidence="2" id="KW-0695">RNA-directed DNA polymerase</keyword>
<dbReference type="GO" id="GO:0003964">
    <property type="term" value="F:RNA-directed DNA polymerase activity"/>
    <property type="evidence" value="ECO:0007669"/>
    <property type="project" value="UniProtKB-KW"/>
</dbReference>
<dbReference type="InterPro" id="IPR051083">
    <property type="entry name" value="GrpII_Intron_Splice-Mob/Def"/>
</dbReference>
<keyword evidence="2" id="KW-0548">Nucleotidyltransferase</keyword>